<evidence type="ECO:0000313" key="2">
    <source>
        <dbReference type="EMBL" id="KNE95828.1"/>
    </source>
</evidence>
<accession>A0A0L0V972</accession>
<organism evidence="2 3">
    <name type="scientific">Puccinia striiformis f. sp. tritici PST-78</name>
    <dbReference type="NCBI Taxonomy" id="1165861"/>
    <lineage>
        <taxon>Eukaryota</taxon>
        <taxon>Fungi</taxon>
        <taxon>Dikarya</taxon>
        <taxon>Basidiomycota</taxon>
        <taxon>Pucciniomycotina</taxon>
        <taxon>Pucciniomycetes</taxon>
        <taxon>Pucciniales</taxon>
        <taxon>Pucciniaceae</taxon>
        <taxon>Puccinia</taxon>
    </lineage>
</organism>
<evidence type="ECO:0008006" key="4">
    <source>
        <dbReference type="Google" id="ProtNLM"/>
    </source>
</evidence>
<protein>
    <recommendedName>
        <fullName evidence="4">Zn(2)-C6 fungal-type domain-containing protein</fullName>
    </recommendedName>
</protein>
<reference evidence="3" key="1">
    <citation type="submission" date="2014-03" db="EMBL/GenBank/DDBJ databases">
        <title>The Genome Sequence of Puccinia striiformis f. sp. tritici PST-78.</title>
        <authorList>
            <consortium name="The Broad Institute Genome Sequencing Platform"/>
            <person name="Cuomo C."/>
            <person name="Hulbert S."/>
            <person name="Chen X."/>
            <person name="Walker B."/>
            <person name="Young S.K."/>
            <person name="Zeng Q."/>
            <person name="Gargeya S."/>
            <person name="Fitzgerald M."/>
            <person name="Haas B."/>
            <person name="Abouelleil A."/>
            <person name="Alvarado L."/>
            <person name="Arachchi H.M."/>
            <person name="Berlin A.M."/>
            <person name="Chapman S.B."/>
            <person name="Goldberg J."/>
            <person name="Griggs A."/>
            <person name="Gujja S."/>
            <person name="Hansen M."/>
            <person name="Howarth C."/>
            <person name="Imamovic A."/>
            <person name="Larimer J."/>
            <person name="McCowan C."/>
            <person name="Montmayeur A."/>
            <person name="Murphy C."/>
            <person name="Neiman D."/>
            <person name="Pearson M."/>
            <person name="Priest M."/>
            <person name="Roberts A."/>
            <person name="Saif S."/>
            <person name="Shea T."/>
            <person name="Sisk P."/>
            <person name="Sykes S."/>
            <person name="Wortman J."/>
            <person name="Nusbaum C."/>
            <person name="Birren B."/>
        </authorList>
    </citation>
    <scope>NUCLEOTIDE SEQUENCE [LARGE SCALE GENOMIC DNA]</scope>
    <source>
        <strain evidence="3">race PST-78</strain>
    </source>
</reference>
<gene>
    <name evidence="2" type="ORF">PSTG_10888</name>
</gene>
<feature type="region of interest" description="Disordered" evidence="1">
    <location>
        <begin position="41"/>
        <end position="134"/>
    </location>
</feature>
<evidence type="ECO:0000256" key="1">
    <source>
        <dbReference type="SAM" id="MobiDB-lite"/>
    </source>
</evidence>
<feature type="compositionally biased region" description="Low complexity" evidence="1">
    <location>
        <begin position="49"/>
        <end position="69"/>
    </location>
</feature>
<comment type="caution">
    <text evidence="2">The sequence shown here is derived from an EMBL/GenBank/DDBJ whole genome shotgun (WGS) entry which is preliminary data.</text>
</comment>
<name>A0A0L0V972_9BASI</name>
<dbReference type="AlphaFoldDB" id="A0A0L0V972"/>
<dbReference type="Proteomes" id="UP000054564">
    <property type="component" value="Unassembled WGS sequence"/>
</dbReference>
<proteinExistence type="predicted"/>
<feature type="compositionally biased region" description="Low complexity" evidence="1">
    <location>
        <begin position="98"/>
        <end position="118"/>
    </location>
</feature>
<feature type="region of interest" description="Disordered" evidence="1">
    <location>
        <begin position="174"/>
        <end position="268"/>
    </location>
</feature>
<dbReference type="EMBL" id="AJIL01000091">
    <property type="protein sequence ID" value="KNE95828.1"/>
    <property type="molecule type" value="Genomic_DNA"/>
</dbReference>
<keyword evidence="3" id="KW-1185">Reference proteome</keyword>
<evidence type="ECO:0000313" key="3">
    <source>
        <dbReference type="Proteomes" id="UP000054564"/>
    </source>
</evidence>
<sequence length="342" mass="37097">MVYSACDHCRRRGDDCFPSTAPRGISSKCEQCRLRKVACSNTRANPDPTSSTSVGTSVGASRAHPITLDSPPPPITIPSSPATNRRLASPSTSPVLRRVVGSPPLSPLSGSSSPVVASGRRRPRALQGHRLDSEPLNIARNRTRRNLPAVDYTIPGPLPPELILAEREYNFPPHRRYSTRSPPPAPLYSPAPDYRSPSAAPQPALPTGSRPDGRRVQRVLGVFVPRQPAQPTIPRKRRRSPSPTPRASTSQSRDLGVGPSRRPDGADPLQQALEDFAGENEGVWGELQRIVPSPDRSRLQELRDLQSELLSSLEQRLQQQLLAATPNVSTSTTTPEGTPPLI</sequence>